<feature type="domain" description="NACHT C-terminal Helical" evidence="1">
    <location>
        <begin position="604"/>
        <end position="774"/>
    </location>
</feature>
<reference evidence="4 5" key="1">
    <citation type="submission" date="2018-08" db="EMBL/GenBank/DDBJ databases">
        <title>Recombination of ecologically and evolutionarily significant loci maintains genetic cohesion in the Pseudomonas syringae species complex.</title>
        <authorList>
            <person name="Dillon M."/>
            <person name="Thakur S."/>
            <person name="Almeida R.N.D."/>
            <person name="Weir B.S."/>
            <person name="Guttman D.S."/>
        </authorList>
    </citation>
    <scope>NUCLEOTIDE SEQUENCE [LARGE SCALE GENOMIC DNA]</scope>
    <source>
        <strain evidence="3 5">ICMP 13052</strain>
        <strain evidence="2 4">ICMP 4330</strain>
    </source>
</reference>
<organism evidence="3 5">
    <name type="scientific">Pseudomonas syringae pv. delphinii</name>
    <dbReference type="NCBI Taxonomy" id="192088"/>
    <lineage>
        <taxon>Bacteria</taxon>
        <taxon>Pseudomonadati</taxon>
        <taxon>Pseudomonadota</taxon>
        <taxon>Gammaproteobacteria</taxon>
        <taxon>Pseudomonadales</taxon>
        <taxon>Pseudomonadaceae</taxon>
        <taxon>Pseudomonas</taxon>
    </lineage>
</organism>
<dbReference type="EMBL" id="RBQG01000030">
    <property type="protein sequence ID" value="RMP18252.1"/>
    <property type="molecule type" value="Genomic_DNA"/>
</dbReference>
<sequence length="794" mass="91527">MNIEDLMALLPIDVPNLTKGSRMEQYKIDKIKGLKHEVNDFHPVLQTLFGKMPELSRVEYNQGPHEKGADFVLEKNDPILDERIYIGVIVKVGKILQNHTEIERQVDECDQDRYFNGGKTKISINEIWIVNNDTISAGAQDKINHKYRAKSIRFVDYEKACRLIDKYYSEYWTDSNRDLSEYIRTTHTQIKASLRSTALIESADIYIEQRLAKITNNYTPRQQNKKIEQFSIQQILEHENLLLIEGHMGTGKSSLINRLIEEHSSAAALQETSTIPILINFSEFNKEYDCSLDLYLEAFCKKTKTSLKDYGFLVAIDAIDEVDMDSESRVKKLISVSQQAREYEKLKIVCVTRGVDNPEESTSLGKHFSRYRILPFTLAQVLNLIGKVCKSVEIKARIQNDLRNSPLFKVLPRTPISAILLAKLLNEDEKEIPSTMTELYSKYMELVLGRWDINKGLQSQKEYEIIENATTEIAKYFILNNLSQISLDEAKSFFENYTKERNLKIDNDSIFKKFISKKEVVLTSERTKTFRFKHRTFAEFFYAKAMIRDSSAVIDEKIYYPYWSTSYFFFIGLKRDCPELIDAINMAKITDEMSRLLKVVNNGNFLLAAYLTPYKHISQGVESSYSEAAQYLIDTFDGTIRSTLSGLTKMHALYIITRCLNEGFRYDYFKEAITASALELAYVKNPSEKDFVKLFLLRNSCLALGEETAFDELLESHSEELPIYLRLAIKHESEGQDRESVLTNKFNKKLTKQLKSSGSTRQLLSKLYYIPIAEQLKSKPVAKGTYQQIGAPSK</sequence>
<evidence type="ECO:0000313" key="5">
    <source>
        <dbReference type="Proteomes" id="UP000269044"/>
    </source>
</evidence>
<proteinExistence type="predicted"/>
<dbReference type="Proteomes" id="UP000269044">
    <property type="component" value="Unassembled WGS sequence"/>
</dbReference>
<dbReference type="Pfam" id="PF22728">
    <property type="entry name" value="NCH1"/>
    <property type="match status" value="1"/>
</dbReference>
<evidence type="ECO:0000313" key="4">
    <source>
        <dbReference type="Proteomes" id="UP000267908"/>
    </source>
</evidence>
<comment type="caution">
    <text evidence="3">The sequence shown here is derived from an EMBL/GenBank/DDBJ whole genome shotgun (WGS) entry which is preliminary data.</text>
</comment>
<dbReference type="InterPro" id="IPR027417">
    <property type="entry name" value="P-loop_NTPase"/>
</dbReference>
<evidence type="ECO:0000259" key="1">
    <source>
        <dbReference type="Pfam" id="PF22728"/>
    </source>
</evidence>
<dbReference type="EMBL" id="RBRA01000054">
    <property type="protein sequence ID" value="RMQ27816.1"/>
    <property type="molecule type" value="Genomic_DNA"/>
</dbReference>
<dbReference type="Proteomes" id="UP000267908">
    <property type="component" value="Unassembled WGS sequence"/>
</dbReference>
<dbReference type="AlphaFoldDB" id="A0A0P9SH78"/>
<evidence type="ECO:0000313" key="3">
    <source>
        <dbReference type="EMBL" id="RMQ27816.1"/>
    </source>
</evidence>
<accession>A0A0P9SH78</accession>
<name>A0A0P9SH78_9PSED</name>
<dbReference type="Gene3D" id="3.40.50.300">
    <property type="entry name" value="P-loop containing nucleotide triphosphate hydrolases"/>
    <property type="match status" value="1"/>
</dbReference>
<dbReference type="PANTHER" id="PTHR46844">
    <property type="entry name" value="SLR5058 PROTEIN"/>
    <property type="match status" value="1"/>
</dbReference>
<dbReference type="SUPFAM" id="SSF52540">
    <property type="entry name" value="P-loop containing nucleoside triphosphate hydrolases"/>
    <property type="match status" value="1"/>
</dbReference>
<evidence type="ECO:0000313" key="2">
    <source>
        <dbReference type="EMBL" id="RMP18252.1"/>
    </source>
</evidence>
<dbReference type="InterPro" id="IPR054735">
    <property type="entry name" value="NCH1"/>
</dbReference>
<gene>
    <name evidence="3" type="ORF">ALQ08_00998</name>
    <name evidence="2" type="ORF">ALQ28_03882</name>
</gene>
<dbReference type="PANTHER" id="PTHR46844:SF1">
    <property type="entry name" value="SLR5058 PROTEIN"/>
    <property type="match status" value="1"/>
</dbReference>
<protein>
    <recommendedName>
        <fullName evidence="1">NACHT C-terminal Helical domain-containing protein</fullName>
    </recommendedName>
</protein>